<evidence type="ECO:0000313" key="1">
    <source>
        <dbReference type="EnsemblPlants" id="AET5Gv20119800.7"/>
    </source>
</evidence>
<name>A0A453JME3_AEGTS</name>
<reference evidence="1" key="5">
    <citation type="journal article" date="2021" name="G3 (Bethesda)">
        <title>Aegilops tauschii genome assembly Aet v5.0 features greater sequence contiguity and improved annotation.</title>
        <authorList>
            <person name="Wang L."/>
            <person name="Zhu T."/>
            <person name="Rodriguez J.C."/>
            <person name="Deal K.R."/>
            <person name="Dubcovsky J."/>
            <person name="McGuire P.E."/>
            <person name="Lux T."/>
            <person name="Spannagl M."/>
            <person name="Mayer K.F.X."/>
            <person name="Baldrich P."/>
            <person name="Meyers B.C."/>
            <person name="Huo N."/>
            <person name="Gu Y.Q."/>
            <person name="Zhou H."/>
            <person name="Devos K.M."/>
            <person name="Bennetzen J.L."/>
            <person name="Unver T."/>
            <person name="Budak H."/>
            <person name="Gulick P.J."/>
            <person name="Galiba G."/>
            <person name="Kalapos B."/>
            <person name="Nelson D.R."/>
            <person name="Li P."/>
            <person name="You F.M."/>
            <person name="Luo M.C."/>
            <person name="Dvorak J."/>
        </authorList>
    </citation>
    <scope>NUCLEOTIDE SEQUENCE [LARGE SCALE GENOMIC DNA]</scope>
    <source>
        <strain evidence="1">cv. AL8/78</strain>
    </source>
</reference>
<reference evidence="2" key="2">
    <citation type="journal article" date="2017" name="Nat. Plants">
        <title>The Aegilops tauschii genome reveals multiple impacts of transposons.</title>
        <authorList>
            <person name="Zhao G."/>
            <person name="Zou C."/>
            <person name="Li K."/>
            <person name="Wang K."/>
            <person name="Li T."/>
            <person name="Gao L."/>
            <person name="Zhang X."/>
            <person name="Wang H."/>
            <person name="Yang Z."/>
            <person name="Liu X."/>
            <person name="Jiang W."/>
            <person name="Mao L."/>
            <person name="Kong X."/>
            <person name="Jiao Y."/>
            <person name="Jia J."/>
        </authorList>
    </citation>
    <scope>NUCLEOTIDE SEQUENCE [LARGE SCALE GENOMIC DNA]</scope>
    <source>
        <strain evidence="2">cv. AL8/78</strain>
    </source>
</reference>
<reference evidence="1" key="4">
    <citation type="submission" date="2019-03" db="UniProtKB">
        <authorList>
            <consortium name="EnsemblPlants"/>
        </authorList>
    </citation>
    <scope>IDENTIFICATION</scope>
</reference>
<dbReference type="EnsemblPlants" id="AET5Gv20119800.7">
    <property type="protein sequence ID" value="AET5Gv20119800.7"/>
    <property type="gene ID" value="AET5Gv20119800"/>
</dbReference>
<dbReference type="AlphaFoldDB" id="A0A453JME3"/>
<keyword evidence="2" id="KW-1185">Reference proteome</keyword>
<reference evidence="2" key="1">
    <citation type="journal article" date="2014" name="Science">
        <title>Ancient hybridizations among the ancestral genomes of bread wheat.</title>
        <authorList>
            <consortium name="International Wheat Genome Sequencing Consortium,"/>
            <person name="Marcussen T."/>
            <person name="Sandve S.R."/>
            <person name="Heier L."/>
            <person name="Spannagl M."/>
            <person name="Pfeifer M."/>
            <person name="Jakobsen K.S."/>
            <person name="Wulff B.B."/>
            <person name="Steuernagel B."/>
            <person name="Mayer K.F."/>
            <person name="Olsen O.A."/>
        </authorList>
    </citation>
    <scope>NUCLEOTIDE SEQUENCE [LARGE SCALE GENOMIC DNA]</scope>
    <source>
        <strain evidence="2">cv. AL8/78</strain>
    </source>
</reference>
<dbReference type="Proteomes" id="UP000015105">
    <property type="component" value="Chromosome 5D"/>
</dbReference>
<reference evidence="1" key="3">
    <citation type="journal article" date="2017" name="Nature">
        <title>Genome sequence of the progenitor of the wheat D genome Aegilops tauschii.</title>
        <authorList>
            <person name="Luo M.C."/>
            <person name="Gu Y.Q."/>
            <person name="Puiu D."/>
            <person name="Wang H."/>
            <person name="Twardziok S.O."/>
            <person name="Deal K.R."/>
            <person name="Huo N."/>
            <person name="Zhu T."/>
            <person name="Wang L."/>
            <person name="Wang Y."/>
            <person name="McGuire P.E."/>
            <person name="Liu S."/>
            <person name="Long H."/>
            <person name="Ramasamy R.K."/>
            <person name="Rodriguez J.C."/>
            <person name="Van S.L."/>
            <person name="Yuan L."/>
            <person name="Wang Z."/>
            <person name="Xia Z."/>
            <person name="Xiao L."/>
            <person name="Anderson O.D."/>
            <person name="Ouyang S."/>
            <person name="Liang Y."/>
            <person name="Zimin A.V."/>
            <person name="Pertea G."/>
            <person name="Qi P."/>
            <person name="Bennetzen J.L."/>
            <person name="Dai X."/>
            <person name="Dawson M.W."/>
            <person name="Muller H.G."/>
            <person name="Kugler K."/>
            <person name="Rivarola-Duarte L."/>
            <person name="Spannagl M."/>
            <person name="Mayer K.F.X."/>
            <person name="Lu F.H."/>
            <person name="Bevan M.W."/>
            <person name="Leroy P."/>
            <person name="Li P."/>
            <person name="You F.M."/>
            <person name="Sun Q."/>
            <person name="Liu Z."/>
            <person name="Lyons E."/>
            <person name="Wicker T."/>
            <person name="Salzberg S.L."/>
            <person name="Devos K.M."/>
            <person name="Dvorak J."/>
        </authorList>
    </citation>
    <scope>NUCLEOTIDE SEQUENCE [LARGE SCALE GENOMIC DNA]</scope>
    <source>
        <strain evidence="1">cv. AL8/78</strain>
    </source>
</reference>
<dbReference type="Gramene" id="AET5Gv20119800.7">
    <property type="protein sequence ID" value="AET5Gv20119800.7"/>
    <property type="gene ID" value="AET5Gv20119800"/>
</dbReference>
<organism evidence="1 2">
    <name type="scientific">Aegilops tauschii subsp. strangulata</name>
    <name type="common">Goatgrass</name>
    <dbReference type="NCBI Taxonomy" id="200361"/>
    <lineage>
        <taxon>Eukaryota</taxon>
        <taxon>Viridiplantae</taxon>
        <taxon>Streptophyta</taxon>
        <taxon>Embryophyta</taxon>
        <taxon>Tracheophyta</taxon>
        <taxon>Spermatophyta</taxon>
        <taxon>Magnoliopsida</taxon>
        <taxon>Liliopsida</taxon>
        <taxon>Poales</taxon>
        <taxon>Poaceae</taxon>
        <taxon>BOP clade</taxon>
        <taxon>Pooideae</taxon>
        <taxon>Triticodae</taxon>
        <taxon>Triticeae</taxon>
        <taxon>Triticinae</taxon>
        <taxon>Aegilops</taxon>
    </lineage>
</organism>
<proteinExistence type="predicted"/>
<protein>
    <submittedName>
        <fullName evidence="1">Uncharacterized protein</fullName>
    </submittedName>
</protein>
<evidence type="ECO:0000313" key="2">
    <source>
        <dbReference type="Proteomes" id="UP000015105"/>
    </source>
</evidence>
<accession>A0A453JME3</accession>
<sequence length="37" mass="4391">APLLPPPFHRSRVYLWLAATCASARHELHSLHHRRHR</sequence>